<name>A0AAN7Z5Y7_9PEZI</name>
<protein>
    <submittedName>
        <fullName evidence="2">Uncharacterized protein</fullName>
    </submittedName>
</protein>
<organism evidence="2 3">
    <name type="scientific">Xylaria bambusicola</name>
    <dbReference type="NCBI Taxonomy" id="326684"/>
    <lineage>
        <taxon>Eukaryota</taxon>
        <taxon>Fungi</taxon>
        <taxon>Dikarya</taxon>
        <taxon>Ascomycota</taxon>
        <taxon>Pezizomycotina</taxon>
        <taxon>Sordariomycetes</taxon>
        <taxon>Xylariomycetidae</taxon>
        <taxon>Xylariales</taxon>
        <taxon>Xylariaceae</taxon>
        <taxon>Xylaria</taxon>
    </lineage>
</organism>
<gene>
    <name evidence="2" type="ORF">RRF57_001087</name>
</gene>
<evidence type="ECO:0000256" key="1">
    <source>
        <dbReference type="SAM" id="Coils"/>
    </source>
</evidence>
<feature type="coiled-coil region" evidence="1">
    <location>
        <begin position="131"/>
        <end position="158"/>
    </location>
</feature>
<evidence type="ECO:0000313" key="2">
    <source>
        <dbReference type="EMBL" id="KAK5625371.1"/>
    </source>
</evidence>
<evidence type="ECO:0000313" key="3">
    <source>
        <dbReference type="Proteomes" id="UP001305414"/>
    </source>
</evidence>
<feature type="coiled-coil region" evidence="1">
    <location>
        <begin position="56"/>
        <end position="104"/>
    </location>
</feature>
<keyword evidence="1" id="KW-0175">Coiled coil</keyword>
<accession>A0AAN7Z5Y7</accession>
<dbReference type="AlphaFoldDB" id="A0AAN7Z5Y7"/>
<proteinExistence type="predicted"/>
<comment type="caution">
    <text evidence="2">The sequence shown here is derived from an EMBL/GenBank/DDBJ whole genome shotgun (WGS) entry which is preliminary data.</text>
</comment>
<dbReference type="Proteomes" id="UP001305414">
    <property type="component" value="Unassembled WGS sequence"/>
</dbReference>
<reference evidence="2 3" key="1">
    <citation type="submission" date="2023-10" db="EMBL/GenBank/DDBJ databases">
        <title>Draft genome sequence of Xylaria bambusicola isolate GMP-LS, the root and basal stem rot pathogen of sugarcane in Indonesia.</title>
        <authorList>
            <person name="Selvaraj P."/>
            <person name="Muralishankar V."/>
            <person name="Muruganantham S."/>
            <person name="Sp S."/>
            <person name="Haryani S."/>
            <person name="Lau K.J.X."/>
            <person name="Naqvi N.I."/>
        </authorList>
    </citation>
    <scope>NUCLEOTIDE SEQUENCE [LARGE SCALE GENOMIC DNA]</scope>
    <source>
        <strain evidence="2">GMP-LS</strain>
    </source>
</reference>
<keyword evidence="3" id="KW-1185">Reference proteome</keyword>
<dbReference type="EMBL" id="JAWHQM010000002">
    <property type="protein sequence ID" value="KAK5625371.1"/>
    <property type="molecule type" value="Genomic_DNA"/>
</dbReference>
<sequence>MNFNEAKHDFDAMSKLKQDLEASLSEDKQADPIECQVLREKVADSDVKIKYHMGEIKQLREVTENLNDIVRNSKKNIERCEREIMEYKGKLEDAPRQIQELRESHHTTVSLLKEDFVKQKCLLEEDHRAQIGVERKKLERLEQLIKSLSNSKRQQTEQHCKALEDTT</sequence>